<comment type="similarity">
    <text evidence="1">Belongs to the carbohydrate kinase PfkB family.</text>
</comment>
<dbReference type="PROSITE" id="PS00583">
    <property type="entry name" value="PFKB_KINASES_1"/>
    <property type="match status" value="1"/>
</dbReference>
<accession>A0ABU1FLX6</accession>
<dbReference type="PROSITE" id="PS00584">
    <property type="entry name" value="PFKB_KINASES_2"/>
    <property type="match status" value="1"/>
</dbReference>
<reference evidence="6" key="1">
    <citation type="submission" date="2023-07" db="EMBL/GenBank/DDBJ databases">
        <title>Description of three actinobacteria isolated from air of manufacturing shop in a pharmaceutical factory.</title>
        <authorList>
            <person name="Zhang D.-F."/>
        </authorList>
    </citation>
    <scope>NUCLEOTIDE SEQUENCE [LARGE SCALE GENOMIC DNA]</scope>
    <source>
        <strain evidence="6">CCTCC AB 2011122</strain>
    </source>
</reference>
<dbReference type="Pfam" id="PF00294">
    <property type="entry name" value="PfkB"/>
    <property type="match status" value="2"/>
</dbReference>
<evidence type="ECO:0000256" key="1">
    <source>
        <dbReference type="ARBA" id="ARBA00010688"/>
    </source>
</evidence>
<dbReference type="RefSeq" id="WP_310521148.1">
    <property type="nucleotide sequence ID" value="NZ_BAABBS010000001.1"/>
</dbReference>
<dbReference type="InterPro" id="IPR052700">
    <property type="entry name" value="Carb_kinase_PfkB-like"/>
</dbReference>
<dbReference type="SUPFAM" id="SSF53613">
    <property type="entry name" value="Ribokinase-like"/>
    <property type="match status" value="1"/>
</dbReference>
<dbReference type="InterPro" id="IPR002173">
    <property type="entry name" value="Carboh/pur_kinase_PfkB_CS"/>
</dbReference>
<dbReference type="InterPro" id="IPR011611">
    <property type="entry name" value="PfkB_dom"/>
</dbReference>
<dbReference type="InterPro" id="IPR029056">
    <property type="entry name" value="Ribokinase-like"/>
</dbReference>
<dbReference type="EMBL" id="JAVKGS010000003">
    <property type="protein sequence ID" value="MDR5692773.1"/>
    <property type="molecule type" value="Genomic_DNA"/>
</dbReference>
<evidence type="ECO:0000256" key="3">
    <source>
        <dbReference type="ARBA" id="ARBA00022777"/>
    </source>
</evidence>
<gene>
    <name evidence="5" type="ORF">RH861_11950</name>
</gene>
<keyword evidence="6" id="KW-1185">Reference proteome</keyword>
<feature type="domain" description="Carbohydrate kinase PfkB" evidence="4">
    <location>
        <begin position="177"/>
        <end position="268"/>
    </location>
</feature>
<evidence type="ECO:0000259" key="4">
    <source>
        <dbReference type="Pfam" id="PF00294"/>
    </source>
</evidence>
<sequence>MMRASRGSSGLVVATVGDNTIDRYVGDESARFAGGNAFNVAAQLAMRGGTVAYFGAVGADAHARTITRGLHRAGIDPAGLVTLPGATAVTTIRVTDGDRVFEHEDFGVTADYFPSDAQLERLAGARWVHVGMLPRADELRAQLRWRRDARGSGPIVSQDCAVSAGFTDLDVAFGSVGEDGDARAWAVAALEGGARFAVVTRGAAGAVATDGSAWFAQHAMPTDVVDTTGAGDAFIAGYVDARVGGLGQEVALERGARWAAAACRHRGGWPGASASAESAALADLA</sequence>
<organism evidence="5 6">
    <name type="scientific">Agromyces indicus</name>
    <dbReference type="NCBI Taxonomy" id="758919"/>
    <lineage>
        <taxon>Bacteria</taxon>
        <taxon>Bacillati</taxon>
        <taxon>Actinomycetota</taxon>
        <taxon>Actinomycetes</taxon>
        <taxon>Micrococcales</taxon>
        <taxon>Microbacteriaceae</taxon>
        <taxon>Agromyces</taxon>
    </lineage>
</organism>
<keyword evidence="2" id="KW-0808">Transferase</keyword>
<dbReference type="PANTHER" id="PTHR43320">
    <property type="entry name" value="SUGAR KINASE"/>
    <property type="match status" value="1"/>
</dbReference>
<evidence type="ECO:0000313" key="5">
    <source>
        <dbReference type="EMBL" id="MDR5692773.1"/>
    </source>
</evidence>
<feature type="domain" description="Carbohydrate kinase PfkB" evidence="4">
    <location>
        <begin position="31"/>
        <end position="101"/>
    </location>
</feature>
<evidence type="ECO:0000256" key="2">
    <source>
        <dbReference type="ARBA" id="ARBA00022679"/>
    </source>
</evidence>
<dbReference type="Gene3D" id="3.40.1190.20">
    <property type="match status" value="1"/>
</dbReference>
<dbReference type="Proteomes" id="UP001260072">
    <property type="component" value="Unassembled WGS sequence"/>
</dbReference>
<keyword evidence="3 5" id="KW-0418">Kinase</keyword>
<comment type="caution">
    <text evidence="5">The sequence shown here is derived from an EMBL/GenBank/DDBJ whole genome shotgun (WGS) entry which is preliminary data.</text>
</comment>
<evidence type="ECO:0000313" key="6">
    <source>
        <dbReference type="Proteomes" id="UP001260072"/>
    </source>
</evidence>
<proteinExistence type="inferred from homology"/>
<name>A0ABU1FLX6_9MICO</name>
<dbReference type="GO" id="GO:0016301">
    <property type="term" value="F:kinase activity"/>
    <property type="evidence" value="ECO:0007669"/>
    <property type="project" value="UniProtKB-KW"/>
</dbReference>
<protein>
    <submittedName>
        <fullName evidence="5">PfkB family carbohydrate kinase</fullName>
    </submittedName>
</protein>